<dbReference type="EMBL" id="UINC01087641">
    <property type="protein sequence ID" value="SVC37182.1"/>
    <property type="molecule type" value="Genomic_DNA"/>
</dbReference>
<dbReference type="Pfam" id="PF20172">
    <property type="entry name" value="DUF6538"/>
    <property type="match status" value="1"/>
</dbReference>
<name>A0A382LQ13_9ZZZZ</name>
<evidence type="ECO:0000259" key="2">
    <source>
        <dbReference type="Pfam" id="PF20172"/>
    </source>
</evidence>
<gene>
    <name evidence="3" type="ORF">METZ01_LOCUS290036</name>
</gene>
<accession>A0A382LQ13</accession>
<dbReference type="InterPro" id="IPR046668">
    <property type="entry name" value="DUF6538"/>
</dbReference>
<dbReference type="SUPFAM" id="SSF56349">
    <property type="entry name" value="DNA breaking-rejoining enzymes"/>
    <property type="match status" value="1"/>
</dbReference>
<dbReference type="Gene3D" id="1.10.150.130">
    <property type="match status" value="1"/>
</dbReference>
<sequence length="355" mass="41325">MNSSCLLYTPNSGNSYYFRSRIPKDLSHHFGGLSEFRLSLKCAIKSHAQRITKSLGKIVSEIYEDIRQGMKSLEIEDIKEILRIEIRKQILHAHRVYEGTDRWNEEGIERSLDSISKKEMNLKQMLRSDLKSYKGKVDSKLEDILESLNIKVDINSLEFSKLRNNFIDLFVMRHEWMKELVNQTGRTDDQFRRDAELKLGMGLFPDISNQLEFTQTVQTPVKTTIAPIHQKDSGETLVVTLKRYIDRKRLEKISPKSLQEDESVIAEFVEIIGEMNASQMTKKEVNHYIDVQSKLPPNRKKSPKYRDFSISELVEKNLPENETQTNQNINKRLTKLTTFGHWCIKQGLISSNPFK</sequence>
<dbReference type="InterPro" id="IPR010998">
    <property type="entry name" value="Integrase_recombinase_N"/>
</dbReference>
<reference evidence="3" key="1">
    <citation type="submission" date="2018-05" db="EMBL/GenBank/DDBJ databases">
        <authorList>
            <person name="Lanie J.A."/>
            <person name="Ng W.-L."/>
            <person name="Kazmierczak K.M."/>
            <person name="Andrzejewski T.M."/>
            <person name="Davidsen T.M."/>
            <person name="Wayne K.J."/>
            <person name="Tettelin H."/>
            <person name="Glass J.I."/>
            <person name="Rusch D."/>
            <person name="Podicherti R."/>
            <person name="Tsui H.-C.T."/>
            <person name="Winkler M.E."/>
        </authorList>
    </citation>
    <scope>NUCLEOTIDE SEQUENCE</scope>
</reference>
<protein>
    <recommendedName>
        <fullName evidence="2">DUF6538 domain-containing protein</fullName>
    </recommendedName>
</protein>
<evidence type="ECO:0000256" key="1">
    <source>
        <dbReference type="ARBA" id="ARBA00023125"/>
    </source>
</evidence>
<organism evidence="3">
    <name type="scientific">marine metagenome</name>
    <dbReference type="NCBI Taxonomy" id="408172"/>
    <lineage>
        <taxon>unclassified sequences</taxon>
        <taxon>metagenomes</taxon>
        <taxon>ecological metagenomes</taxon>
    </lineage>
</organism>
<proteinExistence type="predicted"/>
<keyword evidence="1" id="KW-0238">DNA-binding</keyword>
<feature type="non-terminal residue" evidence="3">
    <location>
        <position position="355"/>
    </location>
</feature>
<evidence type="ECO:0000313" key="3">
    <source>
        <dbReference type="EMBL" id="SVC37182.1"/>
    </source>
</evidence>
<feature type="domain" description="DUF6538" evidence="2">
    <location>
        <begin position="12"/>
        <end position="67"/>
    </location>
</feature>
<dbReference type="AlphaFoldDB" id="A0A382LQ13"/>
<dbReference type="InterPro" id="IPR011010">
    <property type="entry name" value="DNA_brk_join_enz"/>
</dbReference>
<dbReference type="GO" id="GO:0003677">
    <property type="term" value="F:DNA binding"/>
    <property type="evidence" value="ECO:0007669"/>
    <property type="project" value="UniProtKB-KW"/>
</dbReference>